<evidence type="ECO:0000256" key="1">
    <source>
        <dbReference type="ARBA" id="ARBA00022485"/>
    </source>
</evidence>
<dbReference type="Proteomes" id="UP000002033">
    <property type="component" value="Chromosome"/>
</dbReference>
<dbReference type="Pfam" id="PF01012">
    <property type="entry name" value="ETF"/>
    <property type="match status" value="1"/>
</dbReference>
<keyword evidence="8" id="KW-0812">Transmembrane</keyword>
<dbReference type="InterPro" id="IPR014730">
    <property type="entry name" value="ETF_a/b_N"/>
</dbReference>
<keyword evidence="4" id="KW-0560">Oxidoreductase</keyword>
<dbReference type="InterPro" id="IPR004017">
    <property type="entry name" value="Cys_rich_dom"/>
</dbReference>
<keyword evidence="2" id="KW-0479">Metal-binding</keyword>
<dbReference type="SUPFAM" id="SSF103501">
    <property type="entry name" value="Respiratory nitrate reductase 1 gamma chain"/>
    <property type="match status" value="1"/>
</dbReference>
<dbReference type="InterPro" id="IPR033948">
    <property type="entry name" value="ETF_beta_N"/>
</dbReference>
<dbReference type="eggNOG" id="COG0247">
    <property type="taxonomic scope" value="Bacteria"/>
</dbReference>
<evidence type="ECO:0000256" key="4">
    <source>
        <dbReference type="ARBA" id="ARBA00023002"/>
    </source>
</evidence>
<name>D8JQA0_HYPDA</name>
<dbReference type="eggNOG" id="COG2086">
    <property type="taxonomic scope" value="Bacteria"/>
</dbReference>
<dbReference type="KEGG" id="hdn:Hden_0536"/>
<evidence type="ECO:0000256" key="8">
    <source>
        <dbReference type="SAM" id="Phobius"/>
    </source>
</evidence>
<dbReference type="HOGENOM" id="CLU_288509_0_0_5"/>
<accession>D8JQA0</accession>
<gene>
    <name evidence="10" type="ordered locus">Hden_0196</name>
    <name evidence="11" type="ordered locus">Hden_0536</name>
</gene>
<evidence type="ECO:0000313" key="11">
    <source>
        <dbReference type="EMBL" id="ADJ22357.1"/>
    </source>
</evidence>
<dbReference type="InterPro" id="IPR017900">
    <property type="entry name" value="4Fe4S_Fe_S_CS"/>
</dbReference>
<evidence type="ECO:0000259" key="9">
    <source>
        <dbReference type="PROSITE" id="PS51379"/>
    </source>
</evidence>
<dbReference type="STRING" id="582899.Hden_0196"/>
<keyword evidence="12" id="KW-1185">Reference proteome</keyword>
<keyword evidence="8" id="KW-1133">Transmembrane helix</keyword>
<dbReference type="PANTHER" id="PTHR43255:SF1">
    <property type="entry name" value="IRON-SULFUR-BINDING OXIDOREDUCTASE FADF-RELATED"/>
    <property type="match status" value="1"/>
</dbReference>
<dbReference type="EMBL" id="CP002083">
    <property type="protein sequence ID" value="ADJ22357.1"/>
    <property type="molecule type" value="Genomic_DNA"/>
</dbReference>
<dbReference type="CDD" id="cd01714">
    <property type="entry name" value="ETF_beta"/>
    <property type="match status" value="1"/>
</dbReference>
<keyword evidence="3" id="KW-0249">Electron transport</keyword>
<dbReference type="SUPFAM" id="SSF52402">
    <property type="entry name" value="Adenine nucleotide alpha hydrolases-like"/>
    <property type="match status" value="1"/>
</dbReference>
<feature type="transmembrane region" description="Helical" evidence="8">
    <location>
        <begin position="235"/>
        <end position="252"/>
    </location>
</feature>
<dbReference type="InterPro" id="IPR036197">
    <property type="entry name" value="NarG-like_sf"/>
</dbReference>
<dbReference type="GO" id="GO:0005886">
    <property type="term" value="C:plasma membrane"/>
    <property type="evidence" value="ECO:0007669"/>
    <property type="project" value="TreeGrafter"/>
</dbReference>
<evidence type="ECO:0000256" key="7">
    <source>
        <dbReference type="SAM" id="MobiDB-lite"/>
    </source>
</evidence>
<dbReference type="SMR" id="D8JQA0"/>
<dbReference type="Gene3D" id="1.20.950.20">
    <property type="entry name" value="Transmembrane di-heme cytochromes, Chain C"/>
    <property type="match status" value="1"/>
</dbReference>
<evidence type="ECO:0000256" key="3">
    <source>
        <dbReference type="ARBA" id="ARBA00022982"/>
    </source>
</evidence>
<dbReference type="RefSeq" id="WP_013214240.1">
    <property type="nucleotide sequence ID" value="NC_014313.1"/>
</dbReference>
<dbReference type="EMBL" id="CP002083">
    <property type="protein sequence ID" value="ADJ22021.1"/>
    <property type="molecule type" value="Genomic_DNA"/>
</dbReference>
<reference evidence="12" key="2">
    <citation type="journal article" date="2011" name="J. Bacteriol.">
        <title>Genome sequences of eight morphologically diverse alphaproteobacteria.</title>
        <authorList>
            <consortium name="US DOE Joint Genome Institute"/>
            <person name="Brown P.J."/>
            <person name="Kysela D.T."/>
            <person name="Buechlein A."/>
            <person name="Hemmerich C."/>
            <person name="Brun Y.V."/>
        </authorList>
    </citation>
    <scope>NUCLEOTIDE SEQUENCE [LARGE SCALE GENOMIC DNA]</scope>
    <source>
        <strain evidence="12">ATCC 51888 / DSM 1869 / NCIB 11706 / TK 0415</strain>
    </source>
</reference>
<dbReference type="InterPro" id="IPR051460">
    <property type="entry name" value="HdrC_iron-sulfur_subunit"/>
</dbReference>
<dbReference type="GO" id="GO:0016491">
    <property type="term" value="F:oxidoreductase activity"/>
    <property type="evidence" value="ECO:0007669"/>
    <property type="project" value="UniProtKB-KW"/>
</dbReference>
<feature type="transmembrane region" description="Helical" evidence="8">
    <location>
        <begin position="16"/>
        <end position="34"/>
    </location>
</feature>
<evidence type="ECO:0000256" key="5">
    <source>
        <dbReference type="ARBA" id="ARBA00023004"/>
    </source>
</evidence>
<dbReference type="Pfam" id="PF02754">
    <property type="entry name" value="CCG"/>
    <property type="match status" value="1"/>
</dbReference>
<evidence type="ECO:0000256" key="2">
    <source>
        <dbReference type="ARBA" id="ARBA00022723"/>
    </source>
</evidence>
<keyword evidence="6" id="KW-0411">Iron-sulfur</keyword>
<keyword evidence="8" id="KW-0472">Membrane</keyword>
<feature type="transmembrane region" description="Helical" evidence="8">
    <location>
        <begin position="119"/>
        <end position="141"/>
    </location>
</feature>
<dbReference type="PROSITE" id="PS00198">
    <property type="entry name" value="4FE4S_FER_1"/>
    <property type="match status" value="2"/>
</dbReference>
<evidence type="ECO:0000313" key="10">
    <source>
        <dbReference type="EMBL" id="ADJ22021.1"/>
    </source>
</evidence>
<organism evidence="10 12">
    <name type="scientific">Hyphomicrobium denitrificans (strain ATCC 51888 / DSM 1869 / NCIMB 11706 / TK 0415)</name>
    <dbReference type="NCBI Taxonomy" id="582899"/>
    <lineage>
        <taxon>Bacteria</taxon>
        <taxon>Pseudomonadati</taxon>
        <taxon>Pseudomonadota</taxon>
        <taxon>Alphaproteobacteria</taxon>
        <taxon>Hyphomicrobiales</taxon>
        <taxon>Hyphomicrobiaceae</taxon>
        <taxon>Hyphomicrobium</taxon>
    </lineage>
</organism>
<feature type="transmembrane region" description="Helical" evidence="8">
    <location>
        <begin position="78"/>
        <end position="99"/>
    </location>
</feature>
<dbReference type="SUPFAM" id="SSF46548">
    <property type="entry name" value="alpha-helical ferredoxin"/>
    <property type="match status" value="1"/>
</dbReference>
<protein>
    <submittedName>
        <fullName evidence="10">Electron transfer flavoprotein alpha/beta-subunit</fullName>
    </submittedName>
</protein>
<feature type="region of interest" description="Disordered" evidence="7">
    <location>
        <begin position="749"/>
        <end position="778"/>
    </location>
</feature>
<dbReference type="PROSITE" id="PS51379">
    <property type="entry name" value="4FE4S_FER_2"/>
    <property type="match status" value="1"/>
</dbReference>
<dbReference type="PANTHER" id="PTHR43255">
    <property type="entry name" value="IRON-SULFUR-BINDING OXIDOREDUCTASE FADF-RELATED-RELATED"/>
    <property type="match status" value="1"/>
</dbReference>
<dbReference type="OrthoDB" id="9794954at2"/>
<keyword evidence="5" id="KW-0408">Iron</keyword>
<keyword evidence="3" id="KW-0813">Transport</keyword>
<reference evidence="10" key="1">
    <citation type="submission" date="2010-06" db="EMBL/GenBank/DDBJ databases">
        <title>Complete sequence of Hyphomicrobium denitrificans ATCC 51888.</title>
        <authorList>
            <consortium name="US DOE Joint Genome Institute"/>
            <person name="Lucas S."/>
            <person name="Copeland A."/>
            <person name="Lapidus A."/>
            <person name="Cheng J.-F."/>
            <person name="Bruce D."/>
            <person name="Goodwin L."/>
            <person name="Pitluck S."/>
            <person name="Held B."/>
            <person name="Detter J.C."/>
            <person name="Han C."/>
            <person name="Tapia R."/>
            <person name="Land M."/>
            <person name="Hauser L."/>
            <person name="Kyrpides N."/>
            <person name="Ivanova N."/>
            <person name="Brown P.J.B."/>
            <person name="Brun Y.V."/>
            <person name="Woyke T."/>
        </authorList>
    </citation>
    <scope>NUCLEOTIDE SEQUENCE</scope>
    <source>
        <strain evidence="10">ATCC 51888</strain>
    </source>
</reference>
<evidence type="ECO:0000313" key="12">
    <source>
        <dbReference type="Proteomes" id="UP000002033"/>
    </source>
</evidence>
<keyword evidence="1" id="KW-0004">4Fe-4S</keyword>
<dbReference type="InterPro" id="IPR009051">
    <property type="entry name" value="Helical_ferredxn"/>
</dbReference>
<sequence length="1065" mass="115866">MESRELFWGINTQQLIMFYMLGTLSMAVFLYGAYAHIAKYARGKSLVEPLELYDRVVRGLKDIFSHRTLRRRDRWAGLAHKGIFYGYLFGAIATTLYFIEVDLLKPLTGITFVKGKFYLIMSLLLDLGHLCLMIGLIYMIVRRALIKPKKLDYVRNYRGETELRSVAEGWRIEDWVFVVSLLLIECSGFLQEACGLIIDKPAWAAWSPVGLALSKVLTGAGMTEATAISIRQANWWMHGILALTFTAAIPWYKAKHIISAVGSLIFRNKQPLALLPGEPKDAEKAGISAIEDFTWKDMLHLDACTKCGRCHEACPARTAGYPLSPRDFILDLRAYNDEAKGCSSPALDLVGGVIAPETLWACRTCGACQEICPVGIEHPSLIVRMRRHLVEQGTMDPLLRNTIVQIGDTGNSFGENSRKRSQWTKALEFRVKDIREDAAPTLWFVGDFASFDPRNQKVSQTVARLLKAAREDFALLHEGEKTAGNDVRRVGEEGLYEELASHNIEQMQGAKPFQRIITTDPHSYNTIKNEYPAFGEVAPIEHYSSVLADLLTSGRLKVKKPLNKRVTFHDPCHLGRLNGGYDAPRKVLELIGCELIEMPRNRDNSFCCGAGGGRIWIPDTQGTQKPSENRVHEAAALNIDIFVTCCPKDLTMFEDARKTGGHEKDFVVQDLAELVAEAIELKSLNLKDLPPLADRLVAAIATHISDAVATKLDAVISARLASLPVAAAPVALAAAPAATAAAVADQAPAATPTQAPAEAAPAPEAKAPDAAPAAAPAAPAVEQKLTPVSWDGLKPVTPATFADYQAPPKTGLRILVTIKNVAKLGDEYGFTADGRDVRREFMEFSLNEWDDAALEEALRCVEKQGGGEVVAVTVGDGDADASLLKALAKGAHRAVRIWDDSLANADPITIARAIAGVAKAEDPDLVFSGVQSGDQAHGATGTALARILDLPHAAVVVGFEWDGKGPLKLARELEGGLRHNFDLKAPAVVAIQTGINTPRFATMKMVKQAKQKPLVVVSGAGVVDGSGGYVVKRMYIPEQSKAEMLTGTPAEIAKFIANLIREKKG</sequence>
<dbReference type="KEGG" id="hdn:Hden_0196"/>
<dbReference type="SMART" id="SM00893">
    <property type="entry name" value="ETF"/>
    <property type="match status" value="1"/>
</dbReference>
<dbReference type="Gene3D" id="3.40.50.620">
    <property type="entry name" value="HUPs"/>
    <property type="match status" value="1"/>
</dbReference>
<dbReference type="GO" id="GO:0051539">
    <property type="term" value="F:4 iron, 4 sulfur cluster binding"/>
    <property type="evidence" value="ECO:0007669"/>
    <property type="project" value="UniProtKB-KW"/>
</dbReference>
<evidence type="ECO:0000256" key="6">
    <source>
        <dbReference type="ARBA" id="ARBA00023014"/>
    </source>
</evidence>
<dbReference type="GO" id="GO:0046872">
    <property type="term" value="F:metal ion binding"/>
    <property type="evidence" value="ECO:0007669"/>
    <property type="project" value="UniProtKB-KW"/>
</dbReference>
<feature type="domain" description="4Fe-4S ferredoxin-type" evidence="9">
    <location>
        <begin position="295"/>
        <end position="324"/>
    </location>
</feature>
<proteinExistence type="predicted"/>
<dbReference type="InterPro" id="IPR017896">
    <property type="entry name" value="4Fe4S_Fe-S-bd"/>
</dbReference>
<dbReference type="Gene3D" id="1.10.1060.10">
    <property type="entry name" value="Alpha-helical ferredoxin"/>
    <property type="match status" value="1"/>
</dbReference>
<dbReference type="AlphaFoldDB" id="D8JQA0"/>
<dbReference type="InterPro" id="IPR014729">
    <property type="entry name" value="Rossmann-like_a/b/a_fold"/>
</dbReference>
<dbReference type="Pfam" id="PF13183">
    <property type="entry name" value="Fer4_8"/>
    <property type="match status" value="1"/>
</dbReference>